<evidence type="ECO:0000259" key="21">
    <source>
        <dbReference type="Pfam" id="PF02931"/>
    </source>
</evidence>
<dbReference type="InterPro" id="IPR006202">
    <property type="entry name" value="Neur_chan_lig-bd"/>
</dbReference>
<dbReference type="Pfam" id="PF02931">
    <property type="entry name" value="Neur_chan_LBD"/>
    <property type="match status" value="1"/>
</dbReference>
<comment type="similarity">
    <text evidence="1">Belongs to the ligand-gated ion channel (TC 1.A.9) family. Acetylcholine receptor (TC 1.A.9.1) subfamily.</text>
</comment>
<dbReference type="Gene3D" id="2.70.170.10">
    <property type="entry name" value="Neurotransmitter-gated ion-channel ligand-binding domain"/>
    <property type="match status" value="1"/>
</dbReference>
<reference evidence="23" key="2">
    <citation type="submission" date="2025-09" db="UniProtKB">
        <authorList>
            <consortium name="Ensembl"/>
        </authorList>
    </citation>
    <scope>IDENTIFICATION</scope>
</reference>
<keyword evidence="10" id="KW-1015">Disulfide bond</keyword>
<dbReference type="GO" id="GO:0022848">
    <property type="term" value="F:acetylcholine-gated monoatomic cation-selective channel activity"/>
    <property type="evidence" value="ECO:0007669"/>
    <property type="project" value="InterPro"/>
</dbReference>
<keyword evidence="11" id="KW-0675">Receptor</keyword>
<evidence type="ECO:0000256" key="13">
    <source>
        <dbReference type="ARBA" id="ARBA00023257"/>
    </source>
</evidence>
<evidence type="ECO:0000256" key="8">
    <source>
        <dbReference type="ARBA" id="ARBA00023065"/>
    </source>
</evidence>
<dbReference type="InterPro" id="IPR036734">
    <property type="entry name" value="Neur_chan_lig-bd_sf"/>
</dbReference>
<evidence type="ECO:0000256" key="9">
    <source>
        <dbReference type="ARBA" id="ARBA00023136"/>
    </source>
</evidence>
<evidence type="ECO:0000256" key="11">
    <source>
        <dbReference type="ARBA" id="ARBA00023170"/>
    </source>
</evidence>
<evidence type="ECO:0000259" key="22">
    <source>
        <dbReference type="Pfam" id="PF02932"/>
    </source>
</evidence>
<dbReference type="AlphaFoldDB" id="A0A8C3AG62"/>
<dbReference type="Gene3D" id="1.20.58.390">
    <property type="entry name" value="Neurotransmitter-gated ion-channel transmembrane domain"/>
    <property type="match status" value="2"/>
</dbReference>
<feature type="transmembrane region" description="Helical" evidence="20">
    <location>
        <begin position="255"/>
        <end position="275"/>
    </location>
</feature>
<dbReference type="InterPro" id="IPR006029">
    <property type="entry name" value="Neurotrans-gated_channel_TM"/>
</dbReference>
<dbReference type="InterPro" id="IPR018000">
    <property type="entry name" value="Neurotransmitter_ion_chnl_CS"/>
</dbReference>
<keyword evidence="13" id="KW-0628">Postsynaptic cell membrane</keyword>
<evidence type="ECO:0000256" key="10">
    <source>
        <dbReference type="ARBA" id="ARBA00023157"/>
    </source>
</evidence>
<dbReference type="GO" id="GO:0007271">
    <property type="term" value="P:synaptic transmission, cholinergic"/>
    <property type="evidence" value="ECO:0007669"/>
    <property type="project" value="UniProtKB-ARBA"/>
</dbReference>
<dbReference type="GO" id="GO:0004888">
    <property type="term" value="F:transmembrane signaling receptor activity"/>
    <property type="evidence" value="ECO:0007669"/>
    <property type="project" value="InterPro"/>
</dbReference>
<evidence type="ECO:0000256" key="14">
    <source>
        <dbReference type="ARBA" id="ARBA00023286"/>
    </source>
</evidence>
<evidence type="ECO:0000256" key="19">
    <source>
        <dbReference type="ARBA" id="ARBA00036634"/>
    </source>
</evidence>
<evidence type="ECO:0000256" key="20">
    <source>
        <dbReference type="RuleBase" id="RU000687"/>
    </source>
</evidence>
<evidence type="ECO:0000256" key="6">
    <source>
        <dbReference type="ARBA" id="ARBA00022989"/>
    </source>
</evidence>
<keyword evidence="7" id="KW-0770">Synapse</keyword>
<dbReference type="GeneTree" id="ENSGT00940000158708"/>
<evidence type="ECO:0000256" key="1">
    <source>
        <dbReference type="ARBA" id="ARBA00009237"/>
    </source>
</evidence>
<dbReference type="InterPro" id="IPR006201">
    <property type="entry name" value="Neur_channel"/>
</dbReference>
<dbReference type="InterPro" id="IPR002394">
    <property type="entry name" value="Nicotinic_acetylcholine_rcpt"/>
</dbReference>
<dbReference type="FunFam" id="1.20.58.390:FF:000022">
    <property type="entry name" value="Nicotinic acetylcholine receptor subunit alpha4"/>
    <property type="match status" value="1"/>
</dbReference>
<dbReference type="CDD" id="cd19064">
    <property type="entry name" value="LGIC_TM_nAChR"/>
    <property type="match status" value="1"/>
</dbReference>
<protein>
    <submittedName>
        <fullName evidence="23">Cholinergic receptor, nicotinic, beta 5a</fullName>
    </submittedName>
</protein>
<accession>A0A8C3AG62</accession>
<dbReference type="PANTHER" id="PTHR18945">
    <property type="entry name" value="NEUROTRANSMITTER GATED ION CHANNEL"/>
    <property type="match status" value="1"/>
</dbReference>
<dbReference type="FunFam" id="2.70.170.10:FF:000006">
    <property type="entry name" value="Cholinergic receptor nicotinic beta 2 subunit"/>
    <property type="match status" value="1"/>
</dbReference>
<keyword evidence="8 20" id="KW-0406">Ion transport</keyword>
<evidence type="ECO:0000256" key="2">
    <source>
        <dbReference type="ARBA" id="ARBA00022448"/>
    </source>
</evidence>
<reference evidence="23" key="1">
    <citation type="submission" date="2025-08" db="UniProtKB">
        <authorList>
            <consortium name="Ensembl"/>
        </authorList>
    </citation>
    <scope>IDENTIFICATION</scope>
</reference>
<dbReference type="PROSITE" id="PS00236">
    <property type="entry name" value="NEUROTR_ION_CHANNEL"/>
    <property type="match status" value="1"/>
</dbReference>
<evidence type="ECO:0000256" key="17">
    <source>
        <dbReference type="ARBA" id="ARBA00034430"/>
    </source>
</evidence>
<dbReference type="FunFam" id="1.20.58.390:FF:000008">
    <property type="entry name" value="Cholinergic receptor nicotinic beta 4 subunit"/>
    <property type="match status" value="1"/>
</dbReference>
<evidence type="ECO:0000313" key="23">
    <source>
        <dbReference type="Ensembl" id="ENSCLMP00005040611.1"/>
    </source>
</evidence>
<keyword evidence="4 20" id="KW-0812">Transmembrane</keyword>
<keyword evidence="2 20" id="KW-0813">Transport</keyword>
<organism evidence="23 24">
    <name type="scientific">Cyclopterus lumpus</name>
    <name type="common">Lumpsucker</name>
    <dbReference type="NCBI Taxonomy" id="8103"/>
    <lineage>
        <taxon>Eukaryota</taxon>
        <taxon>Metazoa</taxon>
        <taxon>Chordata</taxon>
        <taxon>Craniata</taxon>
        <taxon>Vertebrata</taxon>
        <taxon>Euteleostomi</taxon>
        <taxon>Actinopterygii</taxon>
        <taxon>Neopterygii</taxon>
        <taxon>Teleostei</taxon>
        <taxon>Neoteleostei</taxon>
        <taxon>Acanthomorphata</taxon>
        <taxon>Eupercaria</taxon>
        <taxon>Perciformes</taxon>
        <taxon>Cottioidei</taxon>
        <taxon>Cottales</taxon>
        <taxon>Cyclopteridae</taxon>
        <taxon>Cyclopterus</taxon>
    </lineage>
</organism>
<comment type="catalytic activity">
    <reaction evidence="18">
        <text>Na(+)(in) = Na(+)(out)</text>
        <dbReference type="Rhea" id="RHEA:34963"/>
        <dbReference type="ChEBI" id="CHEBI:29101"/>
    </reaction>
</comment>
<feature type="transmembrane region" description="Helical" evidence="20">
    <location>
        <begin position="287"/>
        <end position="308"/>
    </location>
</feature>
<keyword evidence="24" id="KW-1185">Reference proteome</keyword>
<keyword evidence="15 20" id="KW-0407">Ion channel</keyword>
<evidence type="ECO:0000256" key="18">
    <source>
        <dbReference type="ARBA" id="ARBA00036239"/>
    </source>
</evidence>
<keyword evidence="6 20" id="KW-1133">Transmembrane helix</keyword>
<dbReference type="Proteomes" id="UP000694565">
    <property type="component" value="Unplaced"/>
</dbReference>
<dbReference type="InterPro" id="IPR036719">
    <property type="entry name" value="Neuro-gated_channel_TM_sf"/>
</dbReference>
<keyword evidence="3" id="KW-1003">Cell membrane</keyword>
<feature type="domain" description="Neurotransmitter-gated ion-channel transmembrane" evidence="22">
    <location>
        <begin position="228"/>
        <end position="457"/>
    </location>
</feature>
<evidence type="ECO:0000256" key="4">
    <source>
        <dbReference type="ARBA" id="ARBA00022692"/>
    </source>
</evidence>
<evidence type="ECO:0000256" key="15">
    <source>
        <dbReference type="ARBA" id="ARBA00023303"/>
    </source>
</evidence>
<keyword evidence="9 20" id="KW-0472">Membrane</keyword>
<proteinExistence type="inferred from homology"/>
<evidence type="ECO:0000256" key="3">
    <source>
        <dbReference type="ARBA" id="ARBA00022475"/>
    </source>
</evidence>
<dbReference type="NCBIfam" id="TIGR00860">
    <property type="entry name" value="LIC"/>
    <property type="match status" value="1"/>
</dbReference>
<dbReference type="Ensembl" id="ENSCLMT00005042115.1">
    <property type="protein sequence ID" value="ENSCLMP00005040611.1"/>
    <property type="gene ID" value="ENSCLMG00005019115.1"/>
</dbReference>
<feature type="transmembrane region" description="Helical" evidence="20">
    <location>
        <begin position="222"/>
        <end position="243"/>
    </location>
</feature>
<feature type="domain" description="Neurotransmitter-gated ion-channel ligand-binding" evidence="21">
    <location>
        <begin position="16"/>
        <end position="221"/>
    </location>
</feature>
<evidence type="ECO:0000256" key="5">
    <source>
        <dbReference type="ARBA" id="ARBA00022729"/>
    </source>
</evidence>
<dbReference type="SUPFAM" id="SSF90112">
    <property type="entry name" value="Neurotransmitter-gated ion-channel transmembrane pore"/>
    <property type="match status" value="1"/>
</dbReference>
<dbReference type="PRINTS" id="PR00252">
    <property type="entry name" value="NRIONCHANNEL"/>
</dbReference>
<evidence type="ECO:0000256" key="16">
    <source>
        <dbReference type="ARBA" id="ARBA00034104"/>
    </source>
</evidence>
<keyword evidence="14" id="KW-1071">Ligand-gated ion channel</keyword>
<comment type="catalytic activity">
    <reaction evidence="17">
        <text>K(+)(in) = K(+)(out)</text>
        <dbReference type="Rhea" id="RHEA:29463"/>
        <dbReference type="ChEBI" id="CHEBI:29103"/>
    </reaction>
</comment>
<sequence>MVVEARRAGSRAENAEERLVNYLLGPERYNKLIRPAVNKSQQVTISIQVSLSQLISVNEREQIMTTNLWLFQEWNDYRLRWDPEKYEGIKKLRIPSKHIWLPDIVLYNNADGVYEVSFYCNAVVSNTGDIFWLPPAIYKSACAIEVQNFPFDQQNCTLKFRSWTYDHTEVDLILTSDFASRDDFTPSGEWDIVSLPARKNEDPNDITYLDITYDFVIKRKPLFYTINLIIPCVLITSLAILVFYLPSDCGEKMTLCISVLLALTVFLLLISKIVPPTSLAVPLIGKYLMFTMVLVTFCIVTSVCVLNVHHRSPSTHHMPDWVKRFFLVRLPTFLFMRRPGSSNIRDKLRRKYANPNADSFYVNEDLANKFCWKGDDIPDGGCGFSDFRRPSAVQWDADVEEAVDGVRYIAEHMKTEDDDEGVRRQSREDWKYVAMVIDRLFLWIFILVCLVGTLGLFMQPLFQSYNTPTADDPE</sequence>
<dbReference type="GO" id="GO:0045211">
    <property type="term" value="C:postsynaptic membrane"/>
    <property type="evidence" value="ECO:0007669"/>
    <property type="project" value="UniProtKB-SubCell"/>
</dbReference>
<name>A0A8C3AG62_CYCLU</name>
<evidence type="ECO:0000256" key="12">
    <source>
        <dbReference type="ARBA" id="ARBA00023180"/>
    </source>
</evidence>
<evidence type="ECO:0000256" key="7">
    <source>
        <dbReference type="ARBA" id="ARBA00023018"/>
    </source>
</evidence>
<comment type="catalytic activity">
    <reaction evidence="19">
        <text>Ca(2+)(in) = Ca(2+)(out)</text>
        <dbReference type="Rhea" id="RHEA:29671"/>
        <dbReference type="ChEBI" id="CHEBI:29108"/>
    </reaction>
</comment>
<dbReference type="Pfam" id="PF02932">
    <property type="entry name" value="Neur_chan_memb"/>
    <property type="match status" value="1"/>
</dbReference>
<keyword evidence="12" id="KW-0325">Glycoprotein</keyword>
<dbReference type="InterPro" id="IPR038050">
    <property type="entry name" value="Neuro_actylchol_rec"/>
</dbReference>
<feature type="transmembrane region" description="Helical" evidence="20">
    <location>
        <begin position="440"/>
        <end position="462"/>
    </location>
</feature>
<evidence type="ECO:0000313" key="24">
    <source>
        <dbReference type="Proteomes" id="UP000694565"/>
    </source>
</evidence>
<keyword evidence="5" id="KW-0732">Signal</keyword>
<dbReference type="SUPFAM" id="SSF63712">
    <property type="entry name" value="Nicotinic receptor ligand binding domain-like"/>
    <property type="match status" value="1"/>
</dbReference>
<comment type="subcellular location">
    <subcellularLocation>
        <location evidence="16">Postsynaptic cell membrane</location>
        <topology evidence="16">Multi-pass membrane protein</topology>
    </subcellularLocation>
</comment>
<dbReference type="PRINTS" id="PR00254">
    <property type="entry name" value="NICOTINICR"/>
</dbReference>